<dbReference type="InterPro" id="IPR008979">
    <property type="entry name" value="Galactose-bd-like_sf"/>
</dbReference>
<comment type="similarity">
    <text evidence="1">Belongs to the serine-aspartate repeat-containing protein (SDr) family.</text>
</comment>
<feature type="compositionally biased region" description="Acidic residues" evidence="4">
    <location>
        <begin position="525"/>
        <end position="551"/>
    </location>
</feature>
<sequence length="698" mass="77358">MKQVIQNKYVLGESIEKTLDTTGQEIRLDLKLKQNKHKSLNSEVTGIITDTNGNPIENATVKVMSSDYEPLMHTSTDSNGRYEFSNIPSNKSYNIFAIAKGKKLEQGNEFTINTGQIINMNFVLKDDSYSNFGVIFGKVVNEIEQIPVSSAEVKLFTSNVKESNLKAITYTNDNGEYMFTDIPKGNYIAKISALGYNDENSDVSITDDDEIVSMLVDITPNGQYDLNGTVSGIVMDENNTAVNGGDVLLCKVDSKSRATPVAFTKTNKSGVYLFTNVSKGNYNIRANKTELVSTVGSGSSVYFGGFMISSASTHYKPYMFSATEAKLINGAKFEINNKFIGQLGGVNKGEAIFTVNVDFSINYELEINYLSGDRRRELKIDVNGVKKGSYLMEKTDGWNISDVEDFDVNIKLNAGKNTIRFYNDNGVDAPYIGDIRLEVSSVSKSFDPTDGLLSNGAKLNSNMDYIENLGGVNKGKVKYLVTSSNTGEYSLDIEYSSPDKARELEIICNDTKSQYILNKTNTFNYDDDYDDDDDDDDHNDDDDNHNDNDYDYDDTEFTTIVRLNKGSNDLILTNNNVESAPKIGEIELKQIPVVKKYTVNDVDIGGDAEIQNGFITNLDSGYIQLKVDVPSSGIYDLISKYISGTKNTILNIDINGVSTGINYKFESIESGQNKIINSKIIMLKLVKGQNVIKIYNNN</sequence>
<dbReference type="InterPro" id="IPR008969">
    <property type="entry name" value="CarboxyPept-like_regulatory"/>
</dbReference>
<dbReference type="PANTHER" id="PTHR36108:SF13">
    <property type="entry name" value="COLOSSIN-B-RELATED"/>
    <property type="match status" value="1"/>
</dbReference>
<dbReference type="EMBL" id="JAAMYB010000006">
    <property type="protein sequence ID" value="MCD3195069.1"/>
    <property type="molecule type" value="Genomic_DNA"/>
</dbReference>
<accession>A0A9Q3YZ56</accession>
<evidence type="ECO:0000256" key="1">
    <source>
        <dbReference type="ARBA" id="ARBA00007257"/>
    </source>
</evidence>
<dbReference type="SUPFAM" id="SSF49464">
    <property type="entry name" value="Carboxypeptidase regulatory domain-like"/>
    <property type="match status" value="1"/>
</dbReference>
<dbReference type="AlphaFoldDB" id="A0A9Q3YZ56"/>
<reference evidence="5" key="2">
    <citation type="journal article" date="2021" name="Microorganisms">
        <title>Extensive Genome Exploration of Clostridium botulinum Group III Field Strains.</title>
        <authorList>
            <person name="Fillo S."/>
            <person name="Giordani F."/>
            <person name="Tonon E."/>
            <person name="Drigo I."/>
            <person name="Anselmo A."/>
            <person name="Fortunato A."/>
            <person name="Lista F."/>
            <person name="Bano L."/>
        </authorList>
    </citation>
    <scope>NUCLEOTIDE SEQUENCE</scope>
    <source>
        <strain evidence="5">IZSVe-TV_9877_3_12</strain>
    </source>
</reference>
<proteinExistence type="inferred from homology"/>
<evidence type="ECO:0000313" key="5">
    <source>
        <dbReference type="EMBL" id="MCD3195069.1"/>
    </source>
</evidence>
<evidence type="ECO:0000256" key="2">
    <source>
        <dbReference type="ARBA" id="ARBA00022525"/>
    </source>
</evidence>
<protein>
    <submittedName>
        <fullName evidence="5">Uncharacterized protein</fullName>
    </submittedName>
</protein>
<dbReference type="GO" id="GO:0030246">
    <property type="term" value="F:carbohydrate binding"/>
    <property type="evidence" value="ECO:0007669"/>
    <property type="project" value="InterPro"/>
</dbReference>
<dbReference type="SUPFAM" id="SSF49785">
    <property type="entry name" value="Galactose-binding domain-like"/>
    <property type="match status" value="1"/>
</dbReference>
<keyword evidence="2" id="KW-0964">Secreted</keyword>
<feature type="region of interest" description="Disordered" evidence="4">
    <location>
        <begin position="523"/>
        <end position="551"/>
    </location>
</feature>
<dbReference type="Gene3D" id="2.60.120.260">
    <property type="entry name" value="Galactose-binding domain-like"/>
    <property type="match status" value="3"/>
</dbReference>
<dbReference type="Gene3D" id="2.60.40.10">
    <property type="entry name" value="Immunoglobulins"/>
    <property type="match status" value="1"/>
</dbReference>
<evidence type="ECO:0000313" key="6">
    <source>
        <dbReference type="Proteomes" id="UP000813637"/>
    </source>
</evidence>
<dbReference type="Pfam" id="PF13620">
    <property type="entry name" value="CarboxypepD_reg"/>
    <property type="match status" value="2"/>
</dbReference>
<dbReference type="Gene3D" id="2.60.40.1120">
    <property type="entry name" value="Carboxypeptidase-like, regulatory domain"/>
    <property type="match status" value="2"/>
</dbReference>
<comment type="caution">
    <text evidence="5">The sequence shown here is derived from an EMBL/GenBank/DDBJ whole genome shotgun (WGS) entry which is preliminary data.</text>
</comment>
<dbReference type="RefSeq" id="WP_004444593.1">
    <property type="nucleotide sequence ID" value="NZ_JAAMYB010000006.1"/>
</dbReference>
<gene>
    <name evidence="5" type="ORF">G8S53_07195</name>
</gene>
<organism evidence="5 6">
    <name type="scientific">Clostridium botulinum C</name>
    <dbReference type="NCBI Taxonomy" id="36828"/>
    <lineage>
        <taxon>Bacteria</taxon>
        <taxon>Bacillati</taxon>
        <taxon>Bacillota</taxon>
        <taxon>Clostridia</taxon>
        <taxon>Eubacteriales</taxon>
        <taxon>Clostridiaceae</taxon>
        <taxon>Clostridium</taxon>
    </lineage>
</organism>
<dbReference type="PANTHER" id="PTHR36108">
    <property type="entry name" value="COLOSSIN-B-RELATED"/>
    <property type="match status" value="1"/>
</dbReference>
<reference evidence="5" key="1">
    <citation type="submission" date="2020-02" db="EMBL/GenBank/DDBJ databases">
        <authorList>
            <person name="Fillo S."/>
            <person name="Giordani F."/>
            <person name="Tonon E."/>
            <person name="Drigo I."/>
            <person name="Anselmo A."/>
            <person name="Fortunato A."/>
            <person name="Bano L."/>
            <person name="Lista F."/>
        </authorList>
    </citation>
    <scope>NUCLEOTIDE SEQUENCE</scope>
    <source>
        <strain evidence="5">IZSVe-TV_9877_3_12</strain>
    </source>
</reference>
<name>A0A9Q3YZ56_CLOBO</name>
<evidence type="ECO:0000256" key="3">
    <source>
        <dbReference type="ARBA" id="ARBA00022729"/>
    </source>
</evidence>
<dbReference type="InterPro" id="IPR013783">
    <property type="entry name" value="Ig-like_fold"/>
</dbReference>
<dbReference type="SUPFAM" id="SSF49478">
    <property type="entry name" value="Cna protein B-type domain"/>
    <property type="match status" value="1"/>
</dbReference>
<dbReference type="Proteomes" id="UP000813637">
    <property type="component" value="Unassembled WGS sequence"/>
</dbReference>
<evidence type="ECO:0000256" key="4">
    <source>
        <dbReference type="SAM" id="MobiDB-lite"/>
    </source>
</evidence>
<keyword evidence="3" id="KW-0732">Signal</keyword>
<dbReference type="SUPFAM" id="SSF49452">
    <property type="entry name" value="Starch-binding domain-like"/>
    <property type="match status" value="1"/>
</dbReference>
<dbReference type="InterPro" id="IPR013784">
    <property type="entry name" value="Carb-bd-like_fold"/>
</dbReference>